<keyword evidence="7" id="KW-1185">Reference proteome</keyword>
<evidence type="ECO:0000256" key="2">
    <source>
        <dbReference type="ARBA" id="ARBA00023242"/>
    </source>
</evidence>
<dbReference type="InterPro" id="IPR051357">
    <property type="entry name" value="H3K9_HMTase_SUVAR3-9"/>
</dbReference>
<dbReference type="InterPro" id="IPR036987">
    <property type="entry name" value="SRA-YDG_sf"/>
</dbReference>
<dbReference type="InParanoid" id="A0A251U147"/>
<dbReference type="InterPro" id="IPR015947">
    <property type="entry name" value="PUA-like_sf"/>
</dbReference>
<dbReference type="SUPFAM" id="SSF88697">
    <property type="entry name" value="PUA domain-like"/>
    <property type="match status" value="1"/>
</dbReference>
<gene>
    <name evidence="6" type="ORF">HannXRQ_Chr08g0208161</name>
    <name evidence="5" type="ORF">HanXRQr2_Chr08g0318681</name>
</gene>
<feature type="domain" description="YDG" evidence="4">
    <location>
        <begin position="51"/>
        <end position="192"/>
    </location>
</feature>
<dbReference type="GO" id="GO:0005694">
    <property type="term" value="C:chromosome"/>
    <property type="evidence" value="ECO:0007669"/>
    <property type="project" value="UniProtKB-SubCell"/>
</dbReference>
<evidence type="ECO:0000313" key="5">
    <source>
        <dbReference type="EMBL" id="KAF5793633.1"/>
    </source>
</evidence>
<dbReference type="PANTHER" id="PTHR45660:SF46">
    <property type="entry name" value="HISTONE-LYSINE N-METHYLTRANSFERASE, H3 LYSINE-9 SPECIFIC SUVH6"/>
    <property type="match status" value="1"/>
</dbReference>
<comment type="subcellular location">
    <subcellularLocation>
        <location evidence="1">Chromosome</location>
    </subcellularLocation>
    <subcellularLocation>
        <location evidence="3">Nucleus</location>
    </subcellularLocation>
</comment>
<dbReference type="EMBL" id="MNCJ02000323">
    <property type="protein sequence ID" value="KAF5793633.1"/>
    <property type="molecule type" value="Genomic_DNA"/>
</dbReference>
<keyword evidence="2 3" id="KW-0539">Nucleus</keyword>
<dbReference type="GO" id="GO:0003690">
    <property type="term" value="F:double-stranded DNA binding"/>
    <property type="evidence" value="ECO:0000318"/>
    <property type="project" value="GO_Central"/>
</dbReference>
<sequence>MRVYDKVYTKLLQAKSLNSKGVKISHWRVSIEAAKLAKRTLKWMEPEKSLGRICGVRIGDKFKHRAQLKMIGLHCQPLSGIDYANINGKSLAISVVDSHRYSNESASSDKMVYCGHGGLGFSGRKLPREDQKLKCGNMAMKNSMDEGTPVRVIRKVGAQKNEMFVYDGLYVVSHCIQKRNEGKIMFWFCLDREPGQPPLHQMLNENE</sequence>
<dbReference type="Pfam" id="PF02182">
    <property type="entry name" value="SAD_SRA"/>
    <property type="match status" value="1"/>
</dbReference>
<evidence type="ECO:0000256" key="1">
    <source>
        <dbReference type="ARBA" id="ARBA00004286"/>
    </source>
</evidence>
<reference evidence="5" key="3">
    <citation type="submission" date="2020-06" db="EMBL/GenBank/DDBJ databases">
        <title>Helianthus annuus Genome sequencing and assembly Release 2.</title>
        <authorList>
            <person name="Gouzy J."/>
            <person name="Langlade N."/>
            <person name="Munos S."/>
        </authorList>
    </citation>
    <scope>NUCLEOTIDE SEQUENCE</scope>
    <source>
        <tissue evidence="5">Leaves</tissue>
    </source>
</reference>
<dbReference type="PROSITE" id="PS51015">
    <property type="entry name" value="YDG"/>
    <property type="match status" value="1"/>
</dbReference>
<evidence type="ECO:0000313" key="7">
    <source>
        <dbReference type="Proteomes" id="UP000215914"/>
    </source>
</evidence>
<evidence type="ECO:0000259" key="4">
    <source>
        <dbReference type="PROSITE" id="PS51015"/>
    </source>
</evidence>
<dbReference type="PANTHER" id="PTHR45660">
    <property type="entry name" value="HISTONE-LYSINE N-METHYLTRANSFERASE SETMAR"/>
    <property type="match status" value="1"/>
</dbReference>
<dbReference type="AlphaFoldDB" id="A0A251U147"/>
<organism evidence="6 7">
    <name type="scientific">Helianthus annuus</name>
    <name type="common">Common sunflower</name>
    <dbReference type="NCBI Taxonomy" id="4232"/>
    <lineage>
        <taxon>Eukaryota</taxon>
        <taxon>Viridiplantae</taxon>
        <taxon>Streptophyta</taxon>
        <taxon>Embryophyta</taxon>
        <taxon>Tracheophyta</taxon>
        <taxon>Spermatophyta</taxon>
        <taxon>Magnoliopsida</taxon>
        <taxon>eudicotyledons</taxon>
        <taxon>Gunneridae</taxon>
        <taxon>Pentapetalae</taxon>
        <taxon>asterids</taxon>
        <taxon>campanulids</taxon>
        <taxon>Asterales</taxon>
        <taxon>Asteraceae</taxon>
        <taxon>Asteroideae</taxon>
        <taxon>Heliantheae alliance</taxon>
        <taxon>Heliantheae</taxon>
        <taxon>Helianthus</taxon>
    </lineage>
</organism>
<dbReference type="Gene3D" id="2.30.280.10">
    <property type="entry name" value="SRA-YDG"/>
    <property type="match status" value="1"/>
</dbReference>
<dbReference type="InterPro" id="IPR003105">
    <property type="entry name" value="SRA_YDG"/>
</dbReference>
<dbReference type="EMBL" id="CM007897">
    <property type="protein sequence ID" value="OTG17085.1"/>
    <property type="molecule type" value="Genomic_DNA"/>
</dbReference>
<protein>
    <submittedName>
        <fullName evidence="5">PUA-like superfamily, SRA-YDG superfamily protein</fullName>
    </submittedName>
    <submittedName>
        <fullName evidence="6">Putative SRA-YDG, PUA-like domain protein</fullName>
    </submittedName>
</protein>
<dbReference type="Proteomes" id="UP000215914">
    <property type="component" value="Chromosome 8"/>
</dbReference>
<dbReference type="SMART" id="SM00466">
    <property type="entry name" value="SRA"/>
    <property type="match status" value="1"/>
</dbReference>
<dbReference type="STRING" id="4232.A0A251U147"/>
<dbReference type="GO" id="GO:0005634">
    <property type="term" value="C:nucleus"/>
    <property type="evidence" value="ECO:0007669"/>
    <property type="project" value="UniProtKB-SubCell"/>
</dbReference>
<evidence type="ECO:0000313" key="6">
    <source>
        <dbReference type="EMBL" id="OTG17085.1"/>
    </source>
</evidence>
<evidence type="ECO:0000256" key="3">
    <source>
        <dbReference type="PROSITE-ProRule" id="PRU00358"/>
    </source>
</evidence>
<reference evidence="5 7" key="1">
    <citation type="journal article" date="2017" name="Nature">
        <title>The sunflower genome provides insights into oil metabolism, flowering and Asterid evolution.</title>
        <authorList>
            <person name="Badouin H."/>
            <person name="Gouzy J."/>
            <person name="Grassa C.J."/>
            <person name="Murat F."/>
            <person name="Staton S.E."/>
            <person name="Cottret L."/>
            <person name="Lelandais-Briere C."/>
            <person name="Owens G.L."/>
            <person name="Carrere S."/>
            <person name="Mayjonade B."/>
            <person name="Legrand L."/>
            <person name="Gill N."/>
            <person name="Kane N.C."/>
            <person name="Bowers J.E."/>
            <person name="Hubner S."/>
            <person name="Bellec A."/>
            <person name="Berard A."/>
            <person name="Berges H."/>
            <person name="Blanchet N."/>
            <person name="Boniface M.C."/>
            <person name="Brunel D."/>
            <person name="Catrice O."/>
            <person name="Chaidir N."/>
            <person name="Claudel C."/>
            <person name="Donnadieu C."/>
            <person name="Faraut T."/>
            <person name="Fievet G."/>
            <person name="Helmstetter N."/>
            <person name="King M."/>
            <person name="Knapp S.J."/>
            <person name="Lai Z."/>
            <person name="Le Paslier M.C."/>
            <person name="Lippi Y."/>
            <person name="Lorenzon L."/>
            <person name="Mandel J.R."/>
            <person name="Marage G."/>
            <person name="Marchand G."/>
            <person name="Marquand E."/>
            <person name="Bret-Mestries E."/>
            <person name="Morien E."/>
            <person name="Nambeesan S."/>
            <person name="Nguyen T."/>
            <person name="Pegot-Espagnet P."/>
            <person name="Pouilly N."/>
            <person name="Raftis F."/>
            <person name="Sallet E."/>
            <person name="Schiex T."/>
            <person name="Thomas J."/>
            <person name="Vandecasteele C."/>
            <person name="Vares D."/>
            <person name="Vear F."/>
            <person name="Vautrin S."/>
            <person name="Crespi M."/>
            <person name="Mangin B."/>
            <person name="Burke J.M."/>
            <person name="Salse J."/>
            <person name="Munos S."/>
            <person name="Vincourt P."/>
            <person name="Rieseberg L.H."/>
            <person name="Langlade N.B."/>
        </authorList>
    </citation>
    <scope>NUCLEOTIDE SEQUENCE [LARGE SCALE GENOMIC DNA]</scope>
    <source>
        <strain evidence="7">cv. SF193</strain>
        <tissue evidence="5">Leaves</tissue>
    </source>
</reference>
<dbReference type="Gramene" id="mRNA:HanXRQr2_Chr08g0318681">
    <property type="protein sequence ID" value="CDS:HanXRQr2_Chr08g0318681.1"/>
    <property type="gene ID" value="HanXRQr2_Chr08g0318681"/>
</dbReference>
<dbReference type="GO" id="GO:0042054">
    <property type="term" value="F:histone methyltransferase activity"/>
    <property type="evidence" value="ECO:0000318"/>
    <property type="project" value="GO_Central"/>
</dbReference>
<proteinExistence type="predicted"/>
<name>A0A251U147_HELAN</name>
<reference evidence="6" key="2">
    <citation type="submission" date="2017-02" db="EMBL/GenBank/DDBJ databases">
        <title>Sunflower complete genome.</title>
        <authorList>
            <person name="Langlade N."/>
            <person name="Munos S."/>
        </authorList>
    </citation>
    <scope>NUCLEOTIDE SEQUENCE [LARGE SCALE GENOMIC DNA]</scope>
    <source>
        <tissue evidence="6">Leaves</tissue>
    </source>
</reference>
<accession>A0A251U147</accession>
<dbReference type="OMA" id="TAKWYET"/>